<dbReference type="EMBL" id="JBHRWW010000001">
    <property type="protein sequence ID" value="MFC3686888.1"/>
    <property type="molecule type" value="Genomic_DNA"/>
</dbReference>
<accession>A0ABV7WCB5</accession>
<feature type="compositionally biased region" description="Low complexity" evidence="1">
    <location>
        <begin position="68"/>
        <end position="85"/>
    </location>
</feature>
<feature type="compositionally biased region" description="Pro residues" evidence="1">
    <location>
        <begin position="153"/>
        <end position="173"/>
    </location>
</feature>
<protein>
    <submittedName>
        <fullName evidence="2">Uncharacterized protein</fullName>
    </submittedName>
</protein>
<feature type="region of interest" description="Disordered" evidence="1">
    <location>
        <begin position="65"/>
        <end position="201"/>
    </location>
</feature>
<feature type="compositionally biased region" description="Low complexity" evidence="1">
    <location>
        <begin position="119"/>
        <end position="152"/>
    </location>
</feature>
<evidence type="ECO:0000256" key="1">
    <source>
        <dbReference type="SAM" id="MobiDB-lite"/>
    </source>
</evidence>
<evidence type="ECO:0000313" key="3">
    <source>
        <dbReference type="Proteomes" id="UP001595685"/>
    </source>
</evidence>
<name>A0ABV7WCB5_9MICO</name>
<dbReference type="Proteomes" id="UP001595685">
    <property type="component" value="Unassembled WGS sequence"/>
</dbReference>
<keyword evidence="3" id="KW-1185">Reference proteome</keyword>
<organism evidence="2 3">
    <name type="scientific">Aquipuribacter hungaricus</name>
    <dbReference type="NCBI Taxonomy" id="545624"/>
    <lineage>
        <taxon>Bacteria</taxon>
        <taxon>Bacillati</taxon>
        <taxon>Actinomycetota</taxon>
        <taxon>Actinomycetes</taxon>
        <taxon>Micrococcales</taxon>
        <taxon>Intrasporangiaceae</taxon>
        <taxon>Aquipuribacter</taxon>
    </lineage>
</organism>
<feature type="compositionally biased region" description="Low complexity" evidence="1">
    <location>
        <begin position="190"/>
        <end position="199"/>
    </location>
</feature>
<comment type="caution">
    <text evidence="2">The sequence shown here is derived from an EMBL/GenBank/DDBJ whole genome shotgun (WGS) entry which is preliminary data.</text>
</comment>
<dbReference type="RefSeq" id="WP_376983619.1">
    <property type="nucleotide sequence ID" value="NZ_JBHRWW010000001.1"/>
</dbReference>
<sequence>MTTRPAGPLAAPGVLPVRRRARRTAPAAVALTAAVLSSALLGAGPTPARTGDVLAGPDLTSAAPAAVTSDATDGRSAATSASAATPDRPLPRTPGATARPPAPAPAADPAPVAGPAPAPADAAVDVPADAPADAPTARTDPAAEVPDPAAAPGSPPAPPAVGPETSPAPPQAPELPQAPVAAPGPPAAPVTPADPAAWPEPVETDPVLAAATAEDFLRPAAPVAGARTSLPLPRASWTAPVLTDPYVWRPSATDRVLKNVGDRDVLVVWPETPLDVNGGFQINGGGDIVSIGGVIQPSRRYFEPMTPAPNNNRCLYIGGSTEQKAPRTIHIEGLHCAGPNVWEGINIDSKGERGSLTVQMRDVRIDRVNVDLPGGVGNHYGGDALQTWNGPHRLLLDGFTAKDLHYQGLFLQPYAFGSGALGQWELRNVQLQAAGTGSAYLLWLADSSSTPLSYGVEGMFVQPSPGDTRKYTIWHSTTDFTQAVIGAPAEDLVGYEDVGVYAGR</sequence>
<gene>
    <name evidence="2" type="ORF">ACFOLH_00865</name>
</gene>
<evidence type="ECO:0000313" key="2">
    <source>
        <dbReference type="EMBL" id="MFC3686888.1"/>
    </source>
</evidence>
<proteinExistence type="predicted"/>
<reference evidence="3" key="1">
    <citation type="journal article" date="2019" name="Int. J. Syst. Evol. Microbiol.">
        <title>The Global Catalogue of Microorganisms (GCM) 10K type strain sequencing project: providing services to taxonomists for standard genome sequencing and annotation.</title>
        <authorList>
            <consortium name="The Broad Institute Genomics Platform"/>
            <consortium name="The Broad Institute Genome Sequencing Center for Infectious Disease"/>
            <person name="Wu L."/>
            <person name="Ma J."/>
        </authorList>
    </citation>
    <scope>NUCLEOTIDE SEQUENCE [LARGE SCALE GENOMIC DNA]</scope>
    <source>
        <strain evidence="3">NCAIM B.02333</strain>
    </source>
</reference>
<feature type="compositionally biased region" description="Pro residues" evidence="1">
    <location>
        <begin position="100"/>
        <end position="118"/>
    </location>
</feature>